<dbReference type="Gene3D" id="3.40.50.300">
    <property type="entry name" value="P-loop containing nucleotide triphosphate hydrolases"/>
    <property type="match status" value="1"/>
</dbReference>
<dbReference type="InterPro" id="IPR003593">
    <property type="entry name" value="AAA+_ATPase"/>
</dbReference>
<evidence type="ECO:0000313" key="6">
    <source>
        <dbReference type="Proteomes" id="UP001344906"/>
    </source>
</evidence>
<dbReference type="EMBL" id="BSRI01000002">
    <property type="protein sequence ID" value="GLV57362.1"/>
    <property type="molecule type" value="Genomic_DNA"/>
</dbReference>
<evidence type="ECO:0000256" key="1">
    <source>
        <dbReference type="ARBA" id="ARBA00022448"/>
    </source>
</evidence>
<keyword evidence="3 5" id="KW-0067">ATP-binding</keyword>
<dbReference type="PROSITE" id="PS00211">
    <property type="entry name" value="ABC_TRANSPORTER_1"/>
    <property type="match status" value="1"/>
</dbReference>
<dbReference type="CDD" id="cd03230">
    <property type="entry name" value="ABC_DR_subfamily_A"/>
    <property type="match status" value="1"/>
</dbReference>
<dbReference type="SMART" id="SM00382">
    <property type="entry name" value="AAA"/>
    <property type="match status" value="1"/>
</dbReference>
<proteinExistence type="predicted"/>
<sequence length="315" mass="34975">MIKHERITREASARISHSNIHYNNKGIISMTMYPEPNASSSSAPIEQYNSPVPAQTNTAYAVVSRNLVRQFDQKLAVNNLNLAVQPGEFFGFLGPNGAGKSTTIKMMVGLLRPSSGNVWVGGVDVWQDPLRARALMGVLPEYLNLYERLSGREFITFSGHMYGVAEADIQRRTEELLQVLDLSNDADKLIVDYSVGMRKKAALAAAIIHRPQVLFLDEPFEGIDPVSSRVIRDILHDLTRRGTTIFFSSHIMEVVERLCTRVGIINQGVLVAEGTLQELRERASGSGGNKDATLEDIFLNVIGVRNENHNLSWLD</sequence>
<keyword evidence="1" id="KW-0813">Transport</keyword>
<evidence type="ECO:0000313" key="5">
    <source>
        <dbReference type="EMBL" id="GLV57362.1"/>
    </source>
</evidence>
<dbReference type="InterPro" id="IPR027417">
    <property type="entry name" value="P-loop_NTPase"/>
</dbReference>
<feature type="domain" description="ABC transporter" evidence="4">
    <location>
        <begin position="62"/>
        <end position="292"/>
    </location>
</feature>
<comment type="caution">
    <text evidence="5">The sequence shown here is derived from an EMBL/GenBank/DDBJ whole genome shotgun (WGS) entry which is preliminary data.</text>
</comment>
<dbReference type="SUPFAM" id="SSF52540">
    <property type="entry name" value="P-loop containing nucleoside triphosphate hydrolases"/>
    <property type="match status" value="1"/>
</dbReference>
<dbReference type="InterPro" id="IPR017871">
    <property type="entry name" value="ABC_transporter-like_CS"/>
</dbReference>
<reference evidence="5 6" key="1">
    <citation type="submission" date="2023-02" db="EMBL/GenBank/DDBJ databases">
        <title>Dictyobacter halimunensis sp. nov., a new member of the class Ktedonobacteria from forest soil in a geothermal area.</title>
        <authorList>
            <person name="Rachmania M.K."/>
            <person name="Ningsih F."/>
            <person name="Sakai Y."/>
            <person name="Yabe S."/>
            <person name="Yokota A."/>
            <person name="Sjamsuridzal W."/>
        </authorList>
    </citation>
    <scope>NUCLEOTIDE SEQUENCE [LARGE SCALE GENOMIC DNA]</scope>
    <source>
        <strain evidence="5 6">S3.2.2.5</strain>
    </source>
</reference>
<evidence type="ECO:0000256" key="2">
    <source>
        <dbReference type="ARBA" id="ARBA00022741"/>
    </source>
</evidence>
<gene>
    <name evidence="5" type="ORF">KDH_41980</name>
</gene>
<keyword evidence="6" id="KW-1185">Reference proteome</keyword>
<accession>A0ABQ6FSW7</accession>
<dbReference type="Pfam" id="PF00005">
    <property type="entry name" value="ABC_tran"/>
    <property type="match status" value="1"/>
</dbReference>
<evidence type="ECO:0000259" key="4">
    <source>
        <dbReference type="PROSITE" id="PS50893"/>
    </source>
</evidence>
<dbReference type="PANTHER" id="PTHR42711:SF19">
    <property type="entry name" value="DOXORUBICIN RESISTANCE ATP-BINDING PROTEIN DRRA"/>
    <property type="match status" value="1"/>
</dbReference>
<dbReference type="PANTHER" id="PTHR42711">
    <property type="entry name" value="ABC TRANSPORTER ATP-BINDING PROTEIN"/>
    <property type="match status" value="1"/>
</dbReference>
<dbReference type="Proteomes" id="UP001344906">
    <property type="component" value="Unassembled WGS sequence"/>
</dbReference>
<dbReference type="InterPro" id="IPR050763">
    <property type="entry name" value="ABC_transporter_ATP-binding"/>
</dbReference>
<keyword evidence="2" id="KW-0547">Nucleotide-binding</keyword>
<dbReference type="GO" id="GO:0005524">
    <property type="term" value="F:ATP binding"/>
    <property type="evidence" value="ECO:0007669"/>
    <property type="project" value="UniProtKB-KW"/>
</dbReference>
<evidence type="ECO:0000256" key="3">
    <source>
        <dbReference type="ARBA" id="ARBA00022840"/>
    </source>
</evidence>
<dbReference type="PROSITE" id="PS50893">
    <property type="entry name" value="ABC_TRANSPORTER_2"/>
    <property type="match status" value="1"/>
</dbReference>
<dbReference type="InterPro" id="IPR003439">
    <property type="entry name" value="ABC_transporter-like_ATP-bd"/>
</dbReference>
<organism evidence="5 6">
    <name type="scientific">Dictyobacter halimunensis</name>
    <dbReference type="NCBI Taxonomy" id="3026934"/>
    <lineage>
        <taxon>Bacteria</taxon>
        <taxon>Bacillati</taxon>
        <taxon>Chloroflexota</taxon>
        <taxon>Ktedonobacteria</taxon>
        <taxon>Ktedonobacterales</taxon>
        <taxon>Dictyobacteraceae</taxon>
        <taxon>Dictyobacter</taxon>
    </lineage>
</organism>
<protein>
    <submittedName>
        <fullName evidence="5">ABC transporter ATP-binding protein</fullName>
    </submittedName>
</protein>
<name>A0ABQ6FSW7_9CHLR</name>